<comment type="caution">
    <text evidence="1">The sequence shown here is derived from an EMBL/GenBank/DDBJ whole genome shotgun (WGS) entry which is preliminary data.</text>
</comment>
<sequence>MRPGQSPSTLDVVITNDPEKVIKTETLSPIGFSYHMPVLSSMQVNSKPSKYPKQSLTNCKMMVKELIDANLETLISDDVEASWVTLKNTLLESQAQHTSVKWKKKLKTLPFFTQKIKKLCNRKKKLWEKFVKQKTITEYEKYKTARNLLRKETRKLIAN</sequence>
<gene>
    <name evidence="1" type="ORF">QYM36_018646</name>
</gene>
<protein>
    <submittedName>
        <fullName evidence="1">Uncharacterized protein</fullName>
    </submittedName>
</protein>
<keyword evidence="2" id="KW-1185">Reference proteome</keyword>
<dbReference type="Proteomes" id="UP001187531">
    <property type="component" value="Unassembled WGS sequence"/>
</dbReference>
<name>A0AA88HBZ5_ARTSF</name>
<evidence type="ECO:0000313" key="1">
    <source>
        <dbReference type="EMBL" id="KAK2702751.1"/>
    </source>
</evidence>
<proteinExistence type="predicted"/>
<reference evidence="1" key="1">
    <citation type="submission" date="2023-07" db="EMBL/GenBank/DDBJ databases">
        <title>Chromosome-level genome assembly of Artemia franciscana.</title>
        <authorList>
            <person name="Jo E."/>
        </authorList>
    </citation>
    <scope>NUCLEOTIDE SEQUENCE</scope>
    <source>
        <tissue evidence="1">Whole body</tissue>
    </source>
</reference>
<dbReference type="AlphaFoldDB" id="A0AA88HBZ5"/>
<accession>A0AA88HBZ5</accession>
<organism evidence="1 2">
    <name type="scientific">Artemia franciscana</name>
    <name type="common">Brine shrimp</name>
    <name type="synonym">Artemia sanfranciscana</name>
    <dbReference type="NCBI Taxonomy" id="6661"/>
    <lineage>
        <taxon>Eukaryota</taxon>
        <taxon>Metazoa</taxon>
        <taxon>Ecdysozoa</taxon>
        <taxon>Arthropoda</taxon>
        <taxon>Crustacea</taxon>
        <taxon>Branchiopoda</taxon>
        <taxon>Anostraca</taxon>
        <taxon>Artemiidae</taxon>
        <taxon>Artemia</taxon>
    </lineage>
</organism>
<dbReference type="EMBL" id="JAVRJZ010000179">
    <property type="protein sequence ID" value="KAK2702751.1"/>
    <property type="molecule type" value="Genomic_DNA"/>
</dbReference>
<evidence type="ECO:0000313" key="2">
    <source>
        <dbReference type="Proteomes" id="UP001187531"/>
    </source>
</evidence>